<dbReference type="GO" id="GO:0016491">
    <property type="term" value="F:oxidoreductase activity"/>
    <property type="evidence" value="ECO:0007669"/>
    <property type="project" value="InterPro"/>
</dbReference>
<dbReference type="GO" id="GO:0010181">
    <property type="term" value="F:FMN binding"/>
    <property type="evidence" value="ECO:0007669"/>
    <property type="project" value="TreeGrafter"/>
</dbReference>
<dbReference type="EMBL" id="JAAGWD010000003">
    <property type="protein sequence ID" value="NEM97722.1"/>
    <property type="molecule type" value="Genomic_DNA"/>
</dbReference>
<keyword evidence="3" id="KW-1185">Reference proteome</keyword>
<feature type="domain" description="NADPH-dependent FMN reductase-like" evidence="1">
    <location>
        <begin position="15"/>
        <end position="162"/>
    </location>
</feature>
<evidence type="ECO:0000313" key="2">
    <source>
        <dbReference type="EMBL" id="NEM97722.1"/>
    </source>
</evidence>
<dbReference type="SUPFAM" id="SSF52218">
    <property type="entry name" value="Flavoproteins"/>
    <property type="match status" value="1"/>
</dbReference>
<protein>
    <submittedName>
        <fullName evidence="2">NAD(P)H-dependent oxidoreductase</fullName>
    </submittedName>
</protein>
<dbReference type="Proteomes" id="UP000474777">
    <property type="component" value="Unassembled WGS sequence"/>
</dbReference>
<dbReference type="InterPro" id="IPR029039">
    <property type="entry name" value="Flavoprotein-like_sf"/>
</dbReference>
<proteinExistence type="predicted"/>
<evidence type="ECO:0000313" key="3">
    <source>
        <dbReference type="Proteomes" id="UP000474777"/>
    </source>
</evidence>
<accession>A0A6B3LLB8</accession>
<comment type="caution">
    <text evidence="2">The sequence shown here is derived from an EMBL/GenBank/DDBJ whole genome shotgun (WGS) entry which is preliminary data.</text>
</comment>
<gene>
    <name evidence="2" type="ORF">GXP69_08455</name>
</gene>
<dbReference type="Gene3D" id="3.40.50.360">
    <property type="match status" value="1"/>
</dbReference>
<dbReference type="InterPro" id="IPR050712">
    <property type="entry name" value="NAD(P)H-dep_reductase"/>
</dbReference>
<evidence type="ECO:0000259" key="1">
    <source>
        <dbReference type="Pfam" id="PF03358"/>
    </source>
</evidence>
<dbReference type="GO" id="GO:0005829">
    <property type="term" value="C:cytosol"/>
    <property type="evidence" value="ECO:0007669"/>
    <property type="project" value="TreeGrafter"/>
</dbReference>
<dbReference type="RefSeq" id="WP_163914350.1">
    <property type="nucleotide sequence ID" value="NZ_JAAGWD010000003.1"/>
</dbReference>
<name>A0A6B3LLB8_9BACT</name>
<dbReference type="PANTHER" id="PTHR30543">
    <property type="entry name" value="CHROMATE REDUCTASE"/>
    <property type="match status" value="1"/>
</dbReference>
<reference evidence="2 3" key="1">
    <citation type="submission" date="2020-02" db="EMBL/GenBank/DDBJ databases">
        <authorList>
            <person name="Kim M.K."/>
        </authorList>
    </citation>
    <scope>NUCLEOTIDE SEQUENCE [LARGE SCALE GENOMIC DNA]</scope>
    <source>
        <strain evidence="2 3">BT327</strain>
    </source>
</reference>
<dbReference type="Pfam" id="PF03358">
    <property type="entry name" value="FMN_red"/>
    <property type="match status" value="1"/>
</dbReference>
<dbReference type="InterPro" id="IPR005025">
    <property type="entry name" value="FMN_Rdtase-like_dom"/>
</dbReference>
<dbReference type="PANTHER" id="PTHR30543:SF21">
    <property type="entry name" value="NAD(P)H-DEPENDENT FMN REDUCTASE LOT6"/>
    <property type="match status" value="1"/>
</dbReference>
<organism evidence="2 3">
    <name type="scientific">Pontibacter burrus</name>
    <dbReference type="NCBI Taxonomy" id="2704466"/>
    <lineage>
        <taxon>Bacteria</taxon>
        <taxon>Pseudomonadati</taxon>
        <taxon>Bacteroidota</taxon>
        <taxon>Cytophagia</taxon>
        <taxon>Cytophagales</taxon>
        <taxon>Hymenobacteraceae</taxon>
        <taxon>Pontibacter</taxon>
    </lineage>
</organism>
<dbReference type="AlphaFoldDB" id="A0A6B3LLB8"/>
<sequence length="223" mass="25099">MEEQHTQNKQGHTSFLVFSASLRKDSLNTRLASLAAEVIRKNGGAVEFASMEEFDCPSFNQDLEVDNYHPEGAEAFKKRILANDAFIIASPEYNGSMPGVIKNLIDWTSRFRPQPFNQHHALLMSASPSMAGGNRGLWSLRIPLEHLGTRVYPDMFSLASAHQALDEKGNIKDETLAKRFEDNIVGFMNLVEASKHYPCIKKAWVEFLGEKTDKATERVELIE</sequence>